<keyword evidence="3" id="KW-1185">Reference proteome</keyword>
<feature type="transmembrane region" description="Helical" evidence="1">
    <location>
        <begin position="63"/>
        <end position="84"/>
    </location>
</feature>
<reference evidence="2" key="1">
    <citation type="submission" date="2021-04" db="EMBL/GenBank/DDBJ databases">
        <authorList>
            <person name="Rodrigo-Torres L."/>
            <person name="Arahal R. D."/>
            <person name="Lucena T."/>
        </authorList>
    </citation>
    <scope>NUCLEOTIDE SEQUENCE</scope>
    <source>
        <strain evidence="2">AS29M-1</strain>
    </source>
</reference>
<protein>
    <submittedName>
        <fullName evidence="2">Uncharacterized protein</fullName>
    </submittedName>
</protein>
<proteinExistence type="predicted"/>
<keyword evidence="1" id="KW-0472">Membrane</keyword>
<accession>A0A916NRB7</accession>
<keyword evidence="1" id="KW-1133">Transmembrane helix</keyword>
<dbReference type="Proteomes" id="UP000683507">
    <property type="component" value="Chromosome"/>
</dbReference>
<dbReference type="EMBL" id="OU015584">
    <property type="protein sequence ID" value="CAG5080791.1"/>
    <property type="molecule type" value="Genomic_DNA"/>
</dbReference>
<evidence type="ECO:0000256" key="1">
    <source>
        <dbReference type="SAM" id="Phobius"/>
    </source>
</evidence>
<dbReference type="RefSeq" id="WP_258541646.1">
    <property type="nucleotide sequence ID" value="NZ_OU015584.1"/>
</dbReference>
<sequence>MEWFSEFFNSRSVLPFSLGVGAIIWGLYTKYIPSKTNAIVVASILITFVIFTAYLMIVSSLGHYAIVLIPINIFLTYTFYWIFIKDDGENRKLL</sequence>
<name>A0A916NRB7_9FLAO</name>
<dbReference type="KEGG" id="ptan:CRYO30217_01445"/>
<gene>
    <name evidence="2" type="ORF">CRYO30217_01445</name>
</gene>
<keyword evidence="1" id="KW-0812">Transmembrane</keyword>
<feature type="transmembrane region" description="Helical" evidence="1">
    <location>
        <begin position="38"/>
        <end position="57"/>
    </location>
</feature>
<dbReference type="AlphaFoldDB" id="A0A916NRB7"/>
<evidence type="ECO:0000313" key="2">
    <source>
        <dbReference type="EMBL" id="CAG5080791.1"/>
    </source>
</evidence>
<organism evidence="2 3">
    <name type="scientific">Parvicella tangerina</name>
    <dbReference type="NCBI Taxonomy" id="2829795"/>
    <lineage>
        <taxon>Bacteria</taxon>
        <taxon>Pseudomonadati</taxon>
        <taxon>Bacteroidota</taxon>
        <taxon>Flavobacteriia</taxon>
        <taxon>Flavobacteriales</taxon>
        <taxon>Parvicellaceae</taxon>
        <taxon>Parvicella</taxon>
    </lineage>
</organism>
<evidence type="ECO:0000313" key="3">
    <source>
        <dbReference type="Proteomes" id="UP000683507"/>
    </source>
</evidence>
<feature type="transmembrane region" description="Helical" evidence="1">
    <location>
        <begin position="12"/>
        <end position="31"/>
    </location>
</feature>